<reference evidence="1 2" key="1">
    <citation type="submission" date="2018-07" db="EMBL/GenBank/DDBJ databases">
        <title>A high quality draft genome assembly of the barn swallow (H. rustica rustica).</title>
        <authorList>
            <person name="Formenti G."/>
            <person name="Chiara M."/>
            <person name="Poveda L."/>
            <person name="Francoijs K.-J."/>
            <person name="Bonisoli-Alquati A."/>
            <person name="Canova L."/>
            <person name="Gianfranceschi L."/>
            <person name="Horner D.S."/>
            <person name="Saino N."/>
        </authorList>
    </citation>
    <scope>NUCLEOTIDE SEQUENCE [LARGE SCALE GENOMIC DNA]</scope>
    <source>
        <strain evidence="1">Chelidonia</strain>
        <tissue evidence="1">Blood</tissue>
    </source>
</reference>
<protein>
    <submittedName>
        <fullName evidence="1">Uncharacterized protein</fullName>
    </submittedName>
</protein>
<keyword evidence="2" id="KW-1185">Reference proteome</keyword>
<dbReference type="PANTHER" id="PTHR12577">
    <property type="entry name" value="DACHSHUND"/>
    <property type="match status" value="1"/>
</dbReference>
<accession>A0A3M0J3Q6</accession>
<gene>
    <name evidence="1" type="ORF">DUI87_28057</name>
</gene>
<dbReference type="InterPro" id="IPR052417">
    <property type="entry name" value="Dachshund_domain"/>
</dbReference>
<dbReference type="GO" id="GO:0005634">
    <property type="term" value="C:nucleus"/>
    <property type="evidence" value="ECO:0007669"/>
    <property type="project" value="TreeGrafter"/>
</dbReference>
<evidence type="ECO:0000313" key="2">
    <source>
        <dbReference type="Proteomes" id="UP000269221"/>
    </source>
</evidence>
<dbReference type="STRING" id="333673.A0A3M0J3Q6"/>
<dbReference type="GO" id="GO:0000981">
    <property type="term" value="F:DNA-binding transcription factor activity, RNA polymerase II-specific"/>
    <property type="evidence" value="ECO:0007669"/>
    <property type="project" value="TreeGrafter"/>
</dbReference>
<dbReference type="GO" id="GO:0000978">
    <property type="term" value="F:RNA polymerase II cis-regulatory region sequence-specific DNA binding"/>
    <property type="evidence" value="ECO:0007669"/>
    <property type="project" value="TreeGrafter"/>
</dbReference>
<dbReference type="GO" id="GO:0005667">
    <property type="term" value="C:transcription regulator complex"/>
    <property type="evidence" value="ECO:0007669"/>
    <property type="project" value="TreeGrafter"/>
</dbReference>
<dbReference type="Proteomes" id="UP000269221">
    <property type="component" value="Unassembled WGS sequence"/>
</dbReference>
<name>A0A3M0J3Q6_HIRRU</name>
<evidence type="ECO:0000313" key="1">
    <source>
        <dbReference type="EMBL" id="RMB95435.1"/>
    </source>
</evidence>
<organism evidence="1 2">
    <name type="scientific">Hirundo rustica rustica</name>
    <dbReference type="NCBI Taxonomy" id="333673"/>
    <lineage>
        <taxon>Eukaryota</taxon>
        <taxon>Metazoa</taxon>
        <taxon>Chordata</taxon>
        <taxon>Craniata</taxon>
        <taxon>Vertebrata</taxon>
        <taxon>Euteleostomi</taxon>
        <taxon>Archelosauria</taxon>
        <taxon>Archosauria</taxon>
        <taxon>Dinosauria</taxon>
        <taxon>Saurischia</taxon>
        <taxon>Theropoda</taxon>
        <taxon>Coelurosauria</taxon>
        <taxon>Aves</taxon>
        <taxon>Neognathae</taxon>
        <taxon>Neoaves</taxon>
        <taxon>Telluraves</taxon>
        <taxon>Australaves</taxon>
        <taxon>Passeriformes</taxon>
        <taxon>Sylvioidea</taxon>
        <taxon>Hirundinidae</taxon>
        <taxon>Hirundo</taxon>
    </lineage>
</organism>
<proteinExistence type="predicted"/>
<dbReference type="EMBL" id="QRBI01000185">
    <property type="protein sequence ID" value="RMB95435.1"/>
    <property type="molecule type" value="Genomic_DNA"/>
</dbReference>
<sequence length="235" mass="25823">MGDHWSSQWAEISILAHPQAHLDTVLGNLLQPAAPLTPEHVHFSLNFINLSDLLKNLYIAFKVPQSDSVTFSSSEKLYRRGLTAAAMAEAMKLQKMKLMAMNSLHGSGSQNGTESENEELNSNAASFTNCLKNTGEGSSSLGLYTDLLKCPLNTSGLTKDFSIGNNTDWSFPKSDSTPARAYTLKHFILKIETSLLFLWVVPVLVGVRVEGRRIKKPSVLKKTSKVIESKLVLSD</sequence>
<comment type="caution">
    <text evidence="1">The sequence shown here is derived from an EMBL/GenBank/DDBJ whole genome shotgun (WGS) entry which is preliminary data.</text>
</comment>
<dbReference type="PANTHER" id="PTHR12577:SF7">
    <property type="entry name" value="DACHSHUND HOMOLOG 2"/>
    <property type="match status" value="1"/>
</dbReference>
<dbReference type="AlphaFoldDB" id="A0A3M0J3Q6"/>